<dbReference type="GO" id="GO:0061630">
    <property type="term" value="F:ubiquitin protein ligase activity"/>
    <property type="evidence" value="ECO:0007669"/>
    <property type="project" value="UniProtKB-UniRule"/>
</dbReference>
<dbReference type="GO" id="GO:0016787">
    <property type="term" value="F:hydrolase activity"/>
    <property type="evidence" value="ECO:0007669"/>
    <property type="project" value="UniProtKB-KW"/>
</dbReference>
<dbReference type="PANTHER" id="PTHR11539">
    <property type="entry name" value="VDJ RECOMBINATION ACTIVATING PROTEIN 1 RAG1"/>
    <property type="match status" value="1"/>
</dbReference>
<dbReference type="Proteomes" id="UP001497623">
    <property type="component" value="Unassembled WGS sequence"/>
</dbReference>
<proteinExistence type="predicted"/>
<evidence type="ECO:0000313" key="3">
    <source>
        <dbReference type="Proteomes" id="UP001497623"/>
    </source>
</evidence>
<reference evidence="2 3" key="1">
    <citation type="submission" date="2024-05" db="EMBL/GenBank/DDBJ databases">
        <authorList>
            <person name="Wallberg A."/>
        </authorList>
    </citation>
    <scope>NUCLEOTIDE SEQUENCE [LARGE SCALE GENOMIC DNA]</scope>
</reference>
<dbReference type="EMBL" id="CAXKWB010018243">
    <property type="protein sequence ID" value="CAL4120500.1"/>
    <property type="molecule type" value="Genomic_DNA"/>
</dbReference>
<dbReference type="GO" id="GO:0006325">
    <property type="term" value="P:chromatin organization"/>
    <property type="evidence" value="ECO:0007669"/>
    <property type="project" value="UniProtKB-KW"/>
</dbReference>
<dbReference type="GO" id="GO:0042393">
    <property type="term" value="F:histone binding"/>
    <property type="evidence" value="ECO:0007669"/>
    <property type="project" value="UniProtKB-UniRule"/>
</dbReference>
<dbReference type="GO" id="GO:0008270">
    <property type="term" value="F:zinc ion binding"/>
    <property type="evidence" value="ECO:0007669"/>
    <property type="project" value="UniProtKB-UniRule"/>
</dbReference>
<keyword evidence="3" id="KW-1185">Reference proteome</keyword>
<dbReference type="GO" id="GO:0042803">
    <property type="term" value="F:protein homodimerization activity"/>
    <property type="evidence" value="ECO:0007669"/>
    <property type="project" value="UniProtKB-UniRule"/>
</dbReference>
<dbReference type="PANTHER" id="PTHR11539:SF0">
    <property type="entry name" value="V(D)J RECOMBINATION-ACTIVATING PROTEIN 1"/>
    <property type="match status" value="1"/>
</dbReference>
<evidence type="ECO:0000313" key="2">
    <source>
        <dbReference type="EMBL" id="CAL4120500.1"/>
    </source>
</evidence>
<dbReference type="AlphaFoldDB" id="A0AAV2RD58"/>
<dbReference type="GO" id="GO:0033151">
    <property type="term" value="P:V(D)J recombination"/>
    <property type="evidence" value="ECO:0007669"/>
    <property type="project" value="UniProtKB-UniRule"/>
</dbReference>
<accession>A0AAV2RD58</accession>
<dbReference type="GO" id="GO:0004519">
    <property type="term" value="F:endonuclease activity"/>
    <property type="evidence" value="ECO:0007669"/>
    <property type="project" value="UniProtKB-UniRule"/>
</dbReference>
<feature type="non-terminal residue" evidence="2">
    <location>
        <position position="1"/>
    </location>
</feature>
<dbReference type="GO" id="GO:0005634">
    <property type="term" value="C:nucleus"/>
    <property type="evidence" value="ECO:0007669"/>
    <property type="project" value="UniProtKB-SubCell"/>
</dbReference>
<organism evidence="2 3">
    <name type="scientific">Meganyctiphanes norvegica</name>
    <name type="common">Northern krill</name>
    <name type="synonym">Thysanopoda norvegica</name>
    <dbReference type="NCBI Taxonomy" id="48144"/>
    <lineage>
        <taxon>Eukaryota</taxon>
        <taxon>Metazoa</taxon>
        <taxon>Ecdysozoa</taxon>
        <taxon>Arthropoda</taxon>
        <taxon>Crustacea</taxon>
        <taxon>Multicrustacea</taxon>
        <taxon>Malacostraca</taxon>
        <taxon>Eumalacostraca</taxon>
        <taxon>Eucarida</taxon>
        <taxon>Euphausiacea</taxon>
        <taxon>Euphausiidae</taxon>
        <taxon>Meganyctiphanes</taxon>
    </lineage>
</organism>
<gene>
    <name evidence="2" type="ORF">MNOR_LOCUS22060</name>
</gene>
<dbReference type="GO" id="GO:0043565">
    <property type="term" value="F:sequence-specific DNA binding"/>
    <property type="evidence" value="ECO:0007669"/>
    <property type="project" value="UniProtKB-UniRule"/>
</dbReference>
<dbReference type="InterPro" id="IPR058554">
    <property type="entry name" value="RAG1_RNase_H"/>
</dbReference>
<feature type="domain" description="V(D)J recombination-activating protein 1 RNase H" evidence="1">
    <location>
        <begin position="92"/>
        <end position="213"/>
    </location>
</feature>
<protein>
    <recommendedName>
        <fullName evidence="1">V(D)J recombination-activating protein 1 RNase H domain-containing protein</fullName>
    </recommendedName>
</protein>
<comment type="caution">
    <text evidence="2">The sequence shown here is derived from an EMBL/GenBank/DDBJ whole genome shotgun (WGS) entry which is preliminary data.</text>
</comment>
<dbReference type="Pfam" id="PF26100">
    <property type="entry name" value="RAG1_RNase_H"/>
    <property type="match status" value="1"/>
</dbReference>
<evidence type="ECO:0000259" key="1">
    <source>
        <dbReference type="Pfam" id="PF26100"/>
    </source>
</evidence>
<sequence>LMISQELGRDRYLSLRSTLMSEGFEPQPWHKINDHCNSITPERVPVIIDQNDGIIGYRFDFKEICKYIVNRSLLAANVSVANVPEHIYIGGKDGADGSGQHYRRAQVHVAVKGNILLYSFTPLIICTGDSENGEVLWRNPAPNSALTQRPLAIIGAKEDREEVLRPLIPQIEANILYISANGFDMQFMGKDIHVSVHSSLTMFDGKMHAALQGTGGAYCQMCRCSKTNCHKLHYVVNGFLVDRNMDDMHAIFSMLTNNGESPVSKREGDYDTRAGVTSEPITHRDLSTGISVTHAWINCCSWFLNLLYHLAARDKTWGFGNKADARHKKLMQAKTKAQDIFATVLGRRIDTADGTGHTGNSLTGNLAKRFFSEDCRNLISKLVKTSDLIIIKTIHMNLYVILRIISSKDHKIDVDKFHTLCTNTYIEIIKNFKWVNLTPTVHKILAHSPELIEKNDCLGIGHLSEEGLEACHKIIRRFRAYWTLQTNDTVNMKDLIKKMWLISDPLFYSFRRVLKCSKCGSTGHQRKCPLFQESINKSESDLMVEDIFIE</sequence>
<dbReference type="InterPro" id="IPR024627">
    <property type="entry name" value="RAG1"/>
</dbReference>
<name>A0AAV2RD58_MEGNR</name>